<sequence length="174" mass="20512">MKKQDFLMKTKLIQETFNDKRKIKCQIPIQNLKLENHIHQEGSIFITENDEIIDLELQLTNFTEDELVKYVELAEALYETNNKYVSIYIICPNTVNICVKECEIKSEAEFSIKLAAVEENPAEILLNIIKNKIIKGEILDNEDLYALSMMPLICKKEERNYFRKEYFKIINNLN</sequence>
<gene>
    <name evidence="1" type="ORF">SAMN05216439_0044</name>
</gene>
<dbReference type="RefSeq" id="WP_069572915.1">
    <property type="nucleotide sequence ID" value="NZ_FOAK01000010.1"/>
</dbReference>
<reference evidence="1 2" key="1">
    <citation type="submission" date="2016-10" db="EMBL/GenBank/DDBJ databases">
        <authorList>
            <person name="de Groot N.N."/>
        </authorList>
    </citation>
    <scope>NUCLEOTIDE SEQUENCE [LARGE SCALE GENOMIC DNA]</scope>
    <source>
        <strain evidence="1 2">DSM 11978</strain>
    </source>
</reference>
<name>A0A1H7MPP6_9EURY</name>
<evidence type="ECO:0000313" key="1">
    <source>
        <dbReference type="EMBL" id="SEL13270.1"/>
    </source>
</evidence>
<proteinExistence type="predicted"/>
<dbReference type="Proteomes" id="UP000199506">
    <property type="component" value="Unassembled WGS sequence"/>
</dbReference>
<organism evidence="1 2">
    <name type="scientific">Methanobrevibacter gottschalkii</name>
    <dbReference type="NCBI Taxonomy" id="190974"/>
    <lineage>
        <taxon>Archaea</taxon>
        <taxon>Methanobacteriati</taxon>
        <taxon>Methanobacteriota</taxon>
        <taxon>Methanomada group</taxon>
        <taxon>Methanobacteria</taxon>
        <taxon>Methanobacteriales</taxon>
        <taxon>Methanobacteriaceae</taxon>
        <taxon>Methanobrevibacter</taxon>
    </lineage>
</organism>
<dbReference type="AlphaFoldDB" id="A0A1H7MPP6"/>
<dbReference type="EMBL" id="FOAK01000010">
    <property type="protein sequence ID" value="SEL13270.1"/>
    <property type="molecule type" value="Genomic_DNA"/>
</dbReference>
<protein>
    <submittedName>
        <fullName evidence="1">Uncharacterized protein</fullName>
    </submittedName>
</protein>
<dbReference type="OrthoDB" id="78148at2157"/>
<evidence type="ECO:0000313" key="2">
    <source>
        <dbReference type="Proteomes" id="UP000199506"/>
    </source>
</evidence>
<accession>A0A1H7MPP6</accession>